<protein>
    <submittedName>
        <fullName evidence="14">Putative membrane protein</fullName>
    </submittedName>
</protein>
<name>A0A2T0TJ63_9ACTN</name>
<dbReference type="GO" id="GO:0016020">
    <property type="term" value="C:membrane"/>
    <property type="evidence" value="ECO:0007669"/>
    <property type="project" value="UniProtKB-SubCell"/>
</dbReference>
<accession>A0A2T0TJ63</accession>
<feature type="transmembrane region" description="Helical" evidence="13">
    <location>
        <begin position="83"/>
        <end position="105"/>
    </location>
</feature>
<organism evidence="14 15">
    <name type="scientific">Geodermatophilus tzadiensis</name>
    <dbReference type="NCBI Taxonomy" id="1137988"/>
    <lineage>
        <taxon>Bacteria</taxon>
        <taxon>Bacillati</taxon>
        <taxon>Actinomycetota</taxon>
        <taxon>Actinomycetes</taxon>
        <taxon>Geodermatophilales</taxon>
        <taxon>Geodermatophilaceae</taxon>
        <taxon>Geodermatophilus</taxon>
    </lineage>
</organism>
<dbReference type="AlphaFoldDB" id="A0A2T0TJ63"/>
<comment type="similarity">
    <text evidence="2">Belongs to the TMEM175 family.</text>
</comment>
<evidence type="ECO:0000256" key="7">
    <source>
        <dbReference type="ARBA" id="ARBA00022958"/>
    </source>
</evidence>
<evidence type="ECO:0000313" key="15">
    <source>
        <dbReference type="Proteomes" id="UP000239210"/>
    </source>
</evidence>
<keyword evidence="6" id="KW-0631">Potassium channel</keyword>
<keyword evidence="5 13" id="KW-0812">Transmembrane</keyword>
<comment type="subcellular location">
    <subcellularLocation>
        <location evidence="1">Membrane</location>
        <topology evidence="1">Multi-pass membrane protein</topology>
    </subcellularLocation>
</comment>
<evidence type="ECO:0000256" key="11">
    <source>
        <dbReference type="ARBA" id="ARBA00023303"/>
    </source>
</evidence>
<comment type="catalytic activity">
    <reaction evidence="12">
        <text>K(+)(in) = K(+)(out)</text>
        <dbReference type="Rhea" id="RHEA:29463"/>
        <dbReference type="ChEBI" id="CHEBI:29103"/>
    </reaction>
</comment>
<evidence type="ECO:0000256" key="3">
    <source>
        <dbReference type="ARBA" id="ARBA00022448"/>
    </source>
</evidence>
<dbReference type="InterPro" id="IPR010617">
    <property type="entry name" value="TMEM175-like"/>
</dbReference>
<feature type="transmembrane region" description="Helical" evidence="13">
    <location>
        <begin position="152"/>
        <end position="173"/>
    </location>
</feature>
<keyword evidence="8 13" id="KW-1133">Transmembrane helix</keyword>
<evidence type="ECO:0000256" key="13">
    <source>
        <dbReference type="SAM" id="Phobius"/>
    </source>
</evidence>
<feature type="transmembrane region" description="Helical" evidence="13">
    <location>
        <begin position="117"/>
        <end position="140"/>
    </location>
</feature>
<feature type="transmembrane region" description="Helical" evidence="13">
    <location>
        <begin position="53"/>
        <end position="71"/>
    </location>
</feature>
<keyword evidence="10 13" id="KW-0472">Membrane</keyword>
<dbReference type="PANTHER" id="PTHR31462">
    <property type="entry name" value="ENDOSOMAL/LYSOSOMAL POTASSIUM CHANNEL TMEM175"/>
    <property type="match status" value="1"/>
</dbReference>
<keyword evidence="4" id="KW-0633">Potassium transport</keyword>
<dbReference type="EMBL" id="PVTG01000015">
    <property type="protein sequence ID" value="PRY45651.1"/>
    <property type="molecule type" value="Genomic_DNA"/>
</dbReference>
<evidence type="ECO:0000313" key="14">
    <source>
        <dbReference type="EMBL" id="PRY45651.1"/>
    </source>
</evidence>
<evidence type="ECO:0000256" key="1">
    <source>
        <dbReference type="ARBA" id="ARBA00004141"/>
    </source>
</evidence>
<evidence type="ECO:0000256" key="10">
    <source>
        <dbReference type="ARBA" id="ARBA00023136"/>
    </source>
</evidence>
<dbReference type="GO" id="GO:0005267">
    <property type="term" value="F:potassium channel activity"/>
    <property type="evidence" value="ECO:0007669"/>
    <property type="project" value="UniProtKB-KW"/>
</dbReference>
<dbReference type="GO" id="GO:0015252">
    <property type="term" value="F:proton channel activity"/>
    <property type="evidence" value="ECO:0007669"/>
    <property type="project" value="InterPro"/>
</dbReference>
<keyword evidence="11" id="KW-0407">Ion channel</keyword>
<evidence type="ECO:0000256" key="2">
    <source>
        <dbReference type="ARBA" id="ARBA00006920"/>
    </source>
</evidence>
<evidence type="ECO:0000256" key="9">
    <source>
        <dbReference type="ARBA" id="ARBA00023065"/>
    </source>
</evidence>
<evidence type="ECO:0000256" key="12">
    <source>
        <dbReference type="ARBA" id="ARBA00034430"/>
    </source>
</evidence>
<evidence type="ECO:0000256" key="6">
    <source>
        <dbReference type="ARBA" id="ARBA00022826"/>
    </source>
</evidence>
<gene>
    <name evidence="14" type="ORF">LY71_11546</name>
</gene>
<dbReference type="PANTHER" id="PTHR31462:SF5">
    <property type="entry name" value="ENDOSOMAL_LYSOSOMAL PROTON CHANNEL TMEM175"/>
    <property type="match status" value="1"/>
</dbReference>
<keyword evidence="3" id="KW-0813">Transport</keyword>
<proteinExistence type="inferred from homology"/>
<reference evidence="14 15" key="1">
    <citation type="submission" date="2018-03" db="EMBL/GenBank/DDBJ databases">
        <title>Genomic Encyclopedia of Archaeal and Bacterial Type Strains, Phase II (KMG-II): from individual species to whole genera.</title>
        <authorList>
            <person name="Goeker M."/>
        </authorList>
    </citation>
    <scope>NUCLEOTIDE SEQUENCE [LARGE SCALE GENOMIC DNA]</scope>
    <source>
        <strain evidence="14 15">DSM 45416</strain>
    </source>
</reference>
<keyword evidence="7" id="KW-0630">Potassium</keyword>
<feature type="transmembrane region" description="Helical" evidence="13">
    <location>
        <begin position="179"/>
        <end position="197"/>
    </location>
</feature>
<dbReference type="Pfam" id="PF06736">
    <property type="entry name" value="TMEM175"/>
    <property type="match status" value="1"/>
</dbReference>
<feature type="transmembrane region" description="Helical" evidence="13">
    <location>
        <begin position="12"/>
        <end position="33"/>
    </location>
</feature>
<evidence type="ECO:0000256" key="4">
    <source>
        <dbReference type="ARBA" id="ARBA00022538"/>
    </source>
</evidence>
<evidence type="ECO:0000256" key="5">
    <source>
        <dbReference type="ARBA" id="ARBA00022692"/>
    </source>
</evidence>
<evidence type="ECO:0000256" key="8">
    <source>
        <dbReference type="ARBA" id="ARBA00022989"/>
    </source>
</evidence>
<keyword evidence="9" id="KW-0406">Ion transport</keyword>
<dbReference type="Proteomes" id="UP000239210">
    <property type="component" value="Unassembled WGS sequence"/>
</dbReference>
<comment type="caution">
    <text evidence="14">The sequence shown here is derived from an EMBL/GenBank/DDBJ whole genome shotgun (WGS) entry which is preliminary data.</text>
</comment>
<keyword evidence="15" id="KW-1185">Reference proteome</keyword>
<sequence length="204" mass="22218">MRGVQTERGLDRFVSFLDAVVAIAITLLVLPLTELLDGAQPRSGLGTLLADEAGQIGAFFLSFLVIARLWLIHHQVVETVGSYDRAFLAANLLWILTIVLLPFATQVSARYGADRPAIALYIGTITLSSFCLTAISLLLWRRPALRRHPATPVPLPWPSLVASALFLLAFVVGTLLPGVSYWALFLLFLSGPLEAVVRRRTTAA</sequence>